<feature type="domain" description="Low molecular weight protein antigen 6 PH" evidence="2">
    <location>
        <begin position="80"/>
        <end position="151"/>
    </location>
</feature>
<dbReference type="AlphaFoldDB" id="A0A255G5Y2"/>
<protein>
    <recommendedName>
        <fullName evidence="2">Low molecular weight protein antigen 6 PH domain-containing protein</fullName>
    </recommendedName>
</protein>
<dbReference type="InterPro" id="IPR019692">
    <property type="entry name" value="CFP-6_PH"/>
</dbReference>
<evidence type="ECO:0000313" key="3">
    <source>
        <dbReference type="EMBL" id="OYO09623.1"/>
    </source>
</evidence>
<dbReference type="Proteomes" id="UP000215896">
    <property type="component" value="Unassembled WGS sequence"/>
</dbReference>
<dbReference type="Pfam" id="PF10756">
    <property type="entry name" value="bPH_6"/>
    <property type="match status" value="1"/>
</dbReference>
<keyword evidence="1" id="KW-0812">Transmembrane</keyword>
<keyword evidence="4" id="KW-1185">Reference proteome</keyword>
<accession>A0A255G5Y2</accession>
<dbReference type="OrthoDB" id="3824918at2"/>
<organism evidence="3 4">
    <name type="scientific">Enemella evansiae</name>
    <dbReference type="NCBI Taxonomy" id="2016499"/>
    <lineage>
        <taxon>Bacteria</taxon>
        <taxon>Bacillati</taxon>
        <taxon>Actinomycetota</taxon>
        <taxon>Actinomycetes</taxon>
        <taxon>Propionibacteriales</taxon>
        <taxon>Propionibacteriaceae</taxon>
        <taxon>Enemella</taxon>
    </lineage>
</organism>
<evidence type="ECO:0000256" key="1">
    <source>
        <dbReference type="SAM" id="Phobius"/>
    </source>
</evidence>
<comment type="caution">
    <text evidence="3">The sequence shown here is derived from an EMBL/GenBank/DDBJ whole genome shotgun (WGS) entry which is preliminary data.</text>
</comment>
<keyword evidence="1" id="KW-1133">Transmembrane helix</keyword>
<gene>
    <name evidence="3" type="ORF">CGZ94_18385</name>
</gene>
<keyword evidence="1" id="KW-0472">Membrane</keyword>
<proteinExistence type="predicted"/>
<evidence type="ECO:0000259" key="2">
    <source>
        <dbReference type="Pfam" id="PF10756"/>
    </source>
</evidence>
<dbReference type="EMBL" id="NMVO01000017">
    <property type="protein sequence ID" value="OYO09623.1"/>
    <property type="molecule type" value="Genomic_DNA"/>
</dbReference>
<dbReference type="RefSeq" id="WP_094458750.1">
    <property type="nucleotide sequence ID" value="NZ_NMVK01000006.1"/>
</dbReference>
<feature type="transmembrane region" description="Helical" evidence="1">
    <location>
        <begin position="24"/>
        <end position="44"/>
    </location>
</feature>
<sequence>MSARDMTGKQQTTGPREVFRPQALMYWAVSLSALIVIGLVAAGFGLSPTMRVRFTLFQLSTLFVIAGGGIFIMMSLALSRVVADADGLTIRNSVHTRRLRWDEIRDVRWGPGASWAQLILDDDPTHPSRWPMLALQTVDRRRTDRAVRRLREMLREHRGDQPNG</sequence>
<name>A0A255G5Y2_9ACTN</name>
<reference evidence="3 4" key="1">
    <citation type="submission" date="2017-07" db="EMBL/GenBank/DDBJ databases">
        <title>Draft whole genome sequences of clinical Proprionibacteriaceae strains.</title>
        <authorList>
            <person name="Bernier A.-M."/>
            <person name="Bernard K."/>
            <person name="Domingo M.-C."/>
        </authorList>
    </citation>
    <scope>NUCLEOTIDE SEQUENCE [LARGE SCALE GENOMIC DNA]</scope>
    <source>
        <strain evidence="3 4">NML 030167</strain>
    </source>
</reference>
<evidence type="ECO:0000313" key="4">
    <source>
        <dbReference type="Proteomes" id="UP000215896"/>
    </source>
</evidence>
<feature type="transmembrane region" description="Helical" evidence="1">
    <location>
        <begin position="56"/>
        <end position="78"/>
    </location>
</feature>